<evidence type="ECO:0000313" key="3">
    <source>
        <dbReference type="Proteomes" id="UP001434883"/>
    </source>
</evidence>
<comment type="caution">
    <text evidence="2">The sequence shown here is derived from an EMBL/GenBank/DDBJ whole genome shotgun (WGS) entry which is preliminary data.</text>
</comment>
<dbReference type="Proteomes" id="UP001434883">
    <property type="component" value="Unassembled WGS sequence"/>
</dbReference>
<dbReference type="EMBL" id="JAHRIN010028338">
    <property type="protein sequence ID" value="MEQ2201616.1"/>
    <property type="molecule type" value="Genomic_DNA"/>
</dbReference>
<evidence type="ECO:0000313" key="2">
    <source>
        <dbReference type="EMBL" id="MEQ2201616.1"/>
    </source>
</evidence>
<sequence>MFSMRIISHNPPTCCDSLFLRSPSLLEMLPVTVCFEPFQLQFNLPCCCLLIHEFRMVSCPGVLQVTPGQRSKCQSILYILALSICIFHIMNLCFYLVLGIFVPCTPF</sequence>
<organism evidence="2 3">
    <name type="scientific">Xenoophorus captivus</name>
    <dbReference type="NCBI Taxonomy" id="1517983"/>
    <lineage>
        <taxon>Eukaryota</taxon>
        <taxon>Metazoa</taxon>
        <taxon>Chordata</taxon>
        <taxon>Craniata</taxon>
        <taxon>Vertebrata</taxon>
        <taxon>Euteleostomi</taxon>
        <taxon>Actinopterygii</taxon>
        <taxon>Neopterygii</taxon>
        <taxon>Teleostei</taxon>
        <taxon>Neoteleostei</taxon>
        <taxon>Acanthomorphata</taxon>
        <taxon>Ovalentaria</taxon>
        <taxon>Atherinomorphae</taxon>
        <taxon>Cyprinodontiformes</taxon>
        <taxon>Goodeidae</taxon>
        <taxon>Xenoophorus</taxon>
    </lineage>
</organism>
<evidence type="ECO:0000256" key="1">
    <source>
        <dbReference type="SAM" id="Phobius"/>
    </source>
</evidence>
<protein>
    <submittedName>
        <fullName evidence="2">Uncharacterized protein</fullName>
    </submittedName>
</protein>
<name>A0ABV0R0I8_9TELE</name>
<keyword evidence="1" id="KW-1133">Transmembrane helix</keyword>
<feature type="transmembrane region" description="Helical" evidence="1">
    <location>
        <begin position="76"/>
        <end position="102"/>
    </location>
</feature>
<keyword evidence="1" id="KW-0812">Transmembrane</keyword>
<keyword evidence="1" id="KW-0472">Membrane</keyword>
<gene>
    <name evidence="2" type="ORF">XENOCAPTIV_015122</name>
</gene>
<proteinExistence type="predicted"/>
<accession>A0ABV0R0I8</accession>
<reference evidence="2 3" key="1">
    <citation type="submission" date="2021-06" db="EMBL/GenBank/DDBJ databases">
        <authorList>
            <person name="Palmer J.M."/>
        </authorList>
    </citation>
    <scope>NUCLEOTIDE SEQUENCE [LARGE SCALE GENOMIC DNA]</scope>
    <source>
        <strain evidence="2 3">XC_2019</strain>
        <tissue evidence="2">Muscle</tissue>
    </source>
</reference>
<keyword evidence="3" id="KW-1185">Reference proteome</keyword>